<dbReference type="GeneID" id="117650569"/>
<organism evidence="4">
    <name type="scientific">Thrips palmi</name>
    <name type="common">Melon thrips</name>
    <dbReference type="NCBI Taxonomy" id="161013"/>
    <lineage>
        <taxon>Eukaryota</taxon>
        <taxon>Metazoa</taxon>
        <taxon>Ecdysozoa</taxon>
        <taxon>Arthropoda</taxon>
        <taxon>Hexapoda</taxon>
        <taxon>Insecta</taxon>
        <taxon>Pterygota</taxon>
        <taxon>Neoptera</taxon>
        <taxon>Paraneoptera</taxon>
        <taxon>Thysanoptera</taxon>
        <taxon>Terebrantia</taxon>
        <taxon>Thripoidea</taxon>
        <taxon>Thripidae</taxon>
        <taxon>Thrips</taxon>
    </lineage>
</organism>
<dbReference type="SUPFAM" id="SSF54495">
    <property type="entry name" value="UBC-like"/>
    <property type="match status" value="1"/>
</dbReference>
<dbReference type="OrthoDB" id="432412at2759"/>
<dbReference type="Pfam" id="PF06544">
    <property type="entry name" value="Prp3_C"/>
    <property type="match status" value="1"/>
</dbReference>
<keyword evidence="3" id="KW-1185">Reference proteome</keyword>
<accession>A0A6P8ZXZ8</accession>
<dbReference type="KEGG" id="tpal:117650569"/>
<evidence type="ECO:0000256" key="1">
    <source>
        <dbReference type="SAM" id="MobiDB-lite"/>
    </source>
</evidence>
<dbReference type="Pfam" id="PF05773">
    <property type="entry name" value="RWD"/>
    <property type="match status" value="1"/>
</dbReference>
<feature type="compositionally biased region" description="Polar residues" evidence="1">
    <location>
        <begin position="7"/>
        <end position="21"/>
    </location>
</feature>
<evidence type="ECO:0000313" key="3">
    <source>
        <dbReference type="Proteomes" id="UP000515158"/>
    </source>
</evidence>
<evidence type="ECO:0000313" key="4">
    <source>
        <dbReference type="RefSeq" id="XP_034249979.1"/>
    </source>
</evidence>
<evidence type="ECO:0000259" key="2">
    <source>
        <dbReference type="PROSITE" id="PS50908"/>
    </source>
</evidence>
<dbReference type="Proteomes" id="UP000515158">
    <property type="component" value="Unplaced"/>
</dbReference>
<reference evidence="4" key="1">
    <citation type="submission" date="2025-08" db="UniProtKB">
        <authorList>
            <consortium name="RefSeq"/>
        </authorList>
    </citation>
    <scope>IDENTIFICATION</scope>
    <source>
        <tissue evidence="4">Total insect</tissue>
    </source>
</reference>
<protein>
    <submittedName>
        <fullName evidence="4">RWD domain-containing protein 2A</fullName>
    </submittedName>
</protein>
<dbReference type="InterPro" id="IPR059181">
    <property type="entry name" value="RWDD2A-B_C"/>
</dbReference>
<dbReference type="FunCoup" id="A0A6P8ZXZ8">
    <property type="interactions" value="19"/>
</dbReference>
<dbReference type="InParanoid" id="A0A6P8ZXZ8"/>
<dbReference type="AlphaFoldDB" id="A0A6P8ZXZ8"/>
<dbReference type="PROSITE" id="PS50908">
    <property type="entry name" value="RWD"/>
    <property type="match status" value="1"/>
</dbReference>
<dbReference type="Gene3D" id="3.10.110.10">
    <property type="entry name" value="Ubiquitin Conjugating Enzyme"/>
    <property type="match status" value="1"/>
</dbReference>
<dbReference type="CDD" id="cd23829">
    <property type="entry name" value="RWD_RWDD2"/>
    <property type="match status" value="1"/>
</dbReference>
<dbReference type="SMART" id="SM00591">
    <property type="entry name" value="RWD"/>
    <property type="match status" value="1"/>
</dbReference>
<dbReference type="PIRSF" id="PIRSF038021">
    <property type="entry name" value="UCP038021_RWDD2"/>
    <property type="match status" value="1"/>
</dbReference>
<dbReference type="PANTHER" id="PTHR15955">
    <property type="entry name" value="RWD DOMAIN CONTAINING PROTEIN 2"/>
    <property type="match status" value="1"/>
</dbReference>
<proteinExistence type="predicted"/>
<feature type="region of interest" description="Disordered" evidence="1">
    <location>
        <begin position="1"/>
        <end position="21"/>
    </location>
</feature>
<dbReference type="InterPro" id="IPR017359">
    <property type="entry name" value="Phi-like"/>
</dbReference>
<dbReference type="PANTHER" id="PTHR15955:SF8">
    <property type="entry name" value="RWD DOMAIN-CONTAINING PROTEIN 2B-RELATED"/>
    <property type="match status" value="1"/>
</dbReference>
<sequence length="293" mass="33960">MFMLWFTSRSKTNSTGQDSSTSEMTAISIQISELEMLQSMFSPGELRLDPALLDGLKSTTDFDSTQAISPFVSFTINLDVEIKMEVSVTLPSDYPMVEPEIFVRSESLDKHQQALINKELHIFVTQLERGEMCIYSAVSWLQENAHRFHLLEDKDNLKDHKAEADKVVRLWIYSHHIYSKNKRRDILGFAAQHCCTGFILPGRPGIICVEGLKEDCDEVWRKIRSMNWKKIMLKKEEDCLVQSFSSFEEQSFNKCKDERHMDMGEFFKFLENHNCGYIFKEYFGVDGKMPSEA</sequence>
<feature type="domain" description="RWD" evidence="2">
    <location>
        <begin position="32"/>
        <end position="148"/>
    </location>
</feature>
<dbReference type="InterPro" id="IPR010541">
    <property type="entry name" value="Prp3_C"/>
</dbReference>
<dbReference type="CDD" id="cd24163">
    <property type="entry name" value="RWDD2_C"/>
    <property type="match status" value="1"/>
</dbReference>
<dbReference type="InterPro" id="IPR006575">
    <property type="entry name" value="RWD_dom"/>
</dbReference>
<dbReference type="InterPro" id="IPR016135">
    <property type="entry name" value="UBQ-conjugating_enzyme/RWD"/>
</dbReference>
<name>A0A6P8ZXZ8_THRPL</name>
<dbReference type="RefSeq" id="XP_034249979.1">
    <property type="nucleotide sequence ID" value="XM_034394088.1"/>
</dbReference>
<gene>
    <name evidence="4" type="primary">LOC117650569</name>
</gene>